<organism evidence="1 2">
    <name type="scientific">Rhodococcus ruber</name>
    <dbReference type="NCBI Taxonomy" id="1830"/>
    <lineage>
        <taxon>Bacteria</taxon>
        <taxon>Bacillati</taxon>
        <taxon>Actinomycetota</taxon>
        <taxon>Actinomycetes</taxon>
        <taxon>Mycobacteriales</taxon>
        <taxon>Nocardiaceae</taxon>
        <taxon>Rhodococcus</taxon>
    </lineage>
</organism>
<evidence type="ECO:0000313" key="1">
    <source>
        <dbReference type="EMBL" id="CDZ92263.1"/>
    </source>
</evidence>
<protein>
    <submittedName>
        <fullName evidence="1">Uncharacterized protein</fullName>
    </submittedName>
</protein>
<dbReference type="EMBL" id="CCSD01000109">
    <property type="protein sequence ID" value="CDZ92263.1"/>
    <property type="molecule type" value="Genomic_DNA"/>
</dbReference>
<accession>A0A098BU75</accession>
<proteinExistence type="predicted"/>
<evidence type="ECO:0000313" key="2">
    <source>
        <dbReference type="Proteomes" id="UP000042997"/>
    </source>
</evidence>
<dbReference type="RefSeq" id="WP_040275410.1">
    <property type="nucleotide sequence ID" value="NZ_JAJNCM010000010.1"/>
</dbReference>
<gene>
    <name evidence="1" type="ORF">RHRU231_930142</name>
</gene>
<name>A0A098BU75_9NOCA</name>
<sequence>MTTRTYLVTGPAADALEHALTADGARIVDTPAPAADAHAELTAEWQRSDTPPAGLLEQLAEMADTWEENMPITSHFDQGHAQALRGCAWELRQLLETYAQEGTRP</sequence>
<dbReference type="AlphaFoldDB" id="A0A098BU75"/>
<reference evidence="1 2" key="1">
    <citation type="journal article" date="2014" name="Genome Announc.">
        <title>Draft Genome Sequence of Propane- and Butane-Oxidizing Actinobacterium Rhodococcus ruber IEGM 231.</title>
        <authorList>
            <person name="Ivshina I.B."/>
            <person name="Kuyukina M.S."/>
            <person name="Krivoruchko A.V."/>
            <person name="Barbe V."/>
            <person name="Fischer C."/>
        </authorList>
    </citation>
    <scope>NUCLEOTIDE SEQUENCE [LARGE SCALE GENOMIC DNA]</scope>
</reference>
<dbReference type="Proteomes" id="UP000042997">
    <property type="component" value="Unassembled WGS sequence"/>
</dbReference>